<sequence>MASPEPTLTTRTGRVRRARRLATRRFRAETGQFLAEGPQAVREALALTGVTHEVFATAAATERHAALHDAARDGEVPWSVVDDDVLAEIADATTPQGVVAVCDTVVQGLDALPTTPRLVVVCHDMRDPGNAGAVLRCADAAGADAVVLSADSVDPTNPKAVRASAGSLFHLPVVVERDHDLVLAALRERGLQVLATDGEADLDLFEAERATSPVDLAAPTAWVMGNEAQGLSAQVRDAADLTVAVPILGQAESLNLATAAAVCLYASARAQGAR</sequence>
<dbReference type="GO" id="GO:0008173">
    <property type="term" value="F:RNA methyltransferase activity"/>
    <property type="evidence" value="ECO:0007669"/>
    <property type="project" value="InterPro"/>
</dbReference>
<dbReference type="AlphaFoldDB" id="A0A0U4C169"/>
<dbReference type="InterPro" id="IPR013123">
    <property type="entry name" value="SpoU_subst-bd"/>
</dbReference>
<dbReference type="InterPro" id="IPR029028">
    <property type="entry name" value="Alpha/beta_knot_MTases"/>
</dbReference>
<feature type="domain" description="RNA 2-O ribose methyltransferase substrate binding" evidence="4">
    <location>
        <begin position="34"/>
        <end position="108"/>
    </location>
</feature>
<evidence type="ECO:0000256" key="3">
    <source>
        <dbReference type="ARBA" id="ARBA00022679"/>
    </source>
</evidence>
<proteinExistence type="inferred from homology"/>
<dbReference type="SMART" id="SM00967">
    <property type="entry name" value="SpoU_sub_bind"/>
    <property type="match status" value="1"/>
</dbReference>
<dbReference type="PANTHER" id="PTHR43191">
    <property type="entry name" value="RRNA METHYLTRANSFERASE 3"/>
    <property type="match status" value="1"/>
</dbReference>
<dbReference type="GO" id="GO:0006396">
    <property type="term" value="P:RNA processing"/>
    <property type="evidence" value="ECO:0007669"/>
    <property type="project" value="InterPro"/>
</dbReference>
<dbReference type="GO" id="GO:0032259">
    <property type="term" value="P:methylation"/>
    <property type="evidence" value="ECO:0007669"/>
    <property type="project" value="UniProtKB-KW"/>
</dbReference>
<accession>A0A0U4C169</accession>
<dbReference type="Gene3D" id="3.40.1280.10">
    <property type="match status" value="1"/>
</dbReference>
<dbReference type="InterPro" id="IPR029064">
    <property type="entry name" value="Ribosomal_eL30-like_sf"/>
</dbReference>
<reference evidence="5 6" key="1">
    <citation type="journal article" date="1991" name="Int. J. Syst. Bacteriol.">
        <title>Description of the erythromycin-producing bacterium Arthrobacter sp. strain NRRL B-3381 as Aeromicrobium erythreum gen. nov., sp. nov.</title>
        <authorList>
            <person name="Miller E.S."/>
            <person name="Woese C.R."/>
            <person name="Brenner S."/>
        </authorList>
    </citation>
    <scope>NUCLEOTIDE SEQUENCE [LARGE SCALE GENOMIC DNA]</scope>
    <source>
        <strain evidence="5 6">AR18</strain>
    </source>
</reference>
<dbReference type="SUPFAM" id="SSF75217">
    <property type="entry name" value="alpha/beta knot"/>
    <property type="match status" value="1"/>
</dbReference>
<evidence type="ECO:0000313" key="5">
    <source>
        <dbReference type="EMBL" id="ALX04719.1"/>
    </source>
</evidence>
<protein>
    <submittedName>
        <fullName evidence="5">RNA methyltransferase</fullName>
    </submittedName>
</protein>
<dbReference type="InterPro" id="IPR001537">
    <property type="entry name" value="SpoU_MeTrfase"/>
</dbReference>
<dbReference type="SUPFAM" id="SSF55315">
    <property type="entry name" value="L30e-like"/>
    <property type="match status" value="1"/>
</dbReference>
<dbReference type="EMBL" id="CP011502">
    <property type="protein sequence ID" value="ALX04719.1"/>
    <property type="molecule type" value="Genomic_DNA"/>
</dbReference>
<evidence type="ECO:0000313" key="6">
    <source>
        <dbReference type="Proteomes" id="UP000067689"/>
    </source>
</evidence>
<dbReference type="Pfam" id="PF22435">
    <property type="entry name" value="MRM3-like_sub_bind"/>
    <property type="match status" value="1"/>
</dbReference>
<dbReference type="OrthoDB" id="9794400at2"/>
<comment type="similarity">
    <text evidence="1">Belongs to the class IV-like SAM-binding methyltransferase superfamily. RNA methyltransferase TrmH family.</text>
</comment>
<dbReference type="Gene3D" id="3.30.1330.30">
    <property type="match status" value="1"/>
</dbReference>
<dbReference type="InterPro" id="IPR053888">
    <property type="entry name" value="MRM3-like_sub_bind"/>
</dbReference>
<dbReference type="InterPro" id="IPR029026">
    <property type="entry name" value="tRNA_m1G_MTases_N"/>
</dbReference>
<keyword evidence="2 5" id="KW-0489">Methyltransferase</keyword>
<dbReference type="RefSeq" id="WP_067857195.1">
    <property type="nucleotide sequence ID" value="NZ_CP011502.1"/>
</dbReference>
<evidence type="ECO:0000256" key="2">
    <source>
        <dbReference type="ARBA" id="ARBA00022603"/>
    </source>
</evidence>
<dbReference type="KEGG" id="aer:AERYTH_08440"/>
<keyword evidence="3 5" id="KW-0808">Transferase</keyword>
<name>A0A0U4C169_9ACTN</name>
<organism evidence="5 6">
    <name type="scientific">Aeromicrobium erythreum</name>
    <dbReference type="NCBI Taxonomy" id="2041"/>
    <lineage>
        <taxon>Bacteria</taxon>
        <taxon>Bacillati</taxon>
        <taxon>Actinomycetota</taxon>
        <taxon>Actinomycetes</taxon>
        <taxon>Propionibacteriales</taxon>
        <taxon>Nocardioidaceae</taxon>
        <taxon>Aeromicrobium</taxon>
    </lineage>
</organism>
<dbReference type="CDD" id="cd18095">
    <property type="entry name" value="SpoU-like_rRNA-MTase"/>
    <property type="match status" value="1"/>
</dbReference>
<evidence type="ECO:0000256" key="1">
    <source>
        <dbReference type="ARBA" id="ARBA00007228"/>
    </source>
</evidence>
<gene>
    <name evidence="5" type="ORF">AERYTH_08440</name>
</gene>
<dbReference type="GO" id="GO:0005737">
    <property type="term" value="C:cytoplasm"/>
    <property type="evidence" value="ECO:0007669"/>
    <property type="project" value="UniProtKB-ARBA"/>
</dbReference>
<dbReference type="Pfam" id="PF00588">
    <property type="entry name" value="SpoU_methylase"/>
    <property type="match status" value="1"/>
</dbReference>
<dbReference type="PATRIC" id="fig|2041.4.peg.1769"/>
<evidence type="ECO:0000259" key="4">
    <source>
        <dbReference type="SMART" id="SM00967"/>
    </source>
</evidence>
<keyword evidence="6" id="KW-1185">Reference proteome</keyword>
<dbReference type="InterPro" id="IPR051259">
    <property type="entry name" value="rRNA_Methyltransferase"/>
</dbReference>
<dbReference type="PANTHER" id="PTHR43191:SF2">
    <property type="entry name" value="RRNA METHYLTRANSFERASE 3, MITOCHONDRIAL"/>
    <property type="match status" value="1"/>
</dbReference>
<dbReference type="GO" id="GO:0003723">
    <property type="term" value="F:RNA binding"/>
    <property type="evidence" value="ECO:0007669"/>
    <property type="project" value="InterPro"/>
</dbReference>
<dbReference type="STRING" id="2041.AERYTH_08440"/>
<dbReference type="Proteomes" id="UP000067689">
    <property type="component" value="Chromosome"/>
</dbReference>